<organism evidence="2 3">
    <name type="scientific">Streptomyces mimosae</name>
    <dbReference type="NCBI Taxonomy" id="2586635"/>
    <lineage>
        <taxon>Bacteria</taxon>
        <taxon>Bacillati</taxon>
        <taxon>Actinomycetota</taxon>
        <taxon>Actinomycetes</taxon>
        <taxon>Kitasatosporales</taxon>
        <taxon>Streptomycetaceae</taxon>
        <taxon>Streptomyces</taxon>
    </lineage>
</organism>
<comment type="caution">
    <text evidence="2">The sequence shown here is derived from an EMBL/GenBank/DDBJ whole genome shotgun (WGS) entry which is preliminary data.</text>
</comment>
<dbReference type="Proteomes" id="UP000314251">
    <property type="component" value="Unassembled WGS sequence"/>
</dbReference>
<feature type="compositionally biased region" description="Pro residues" evidence="1">
    <location>
        <begin position="24"/>
        <end position="40"/>
    </location>
</feature>
<feature type="compositionally biased region" description="Pro residues" evidence="1">
    <location>
        <begin position="1"/>
        <end position="16"/>
    </location>
</feature>
<evidence type="ECO:0000313" key="3">
    <source>
        <dbReference type="Proteomes" id="UP000314251"/>
    </source>
</evidence>
<gene>
    <name evidence="2" type="ORF">FH607_025745</name>
</gene>
<feature type="compositionally biased region" description="Gly residues" evidence="1">
    <location>
        <begin position="42"/>
        <end position="56"/>
    </location>
</feature>
<accession>A0A5N5ZZW2</accession>
<feature type="region of interest" description="Disordered" evidence="1">
    <location>
        <begin position="1"/>
        <end position="63"/>
    </location>
</feature>
<name>A0A5N5ZZW2_9ACTN</name>
<evidence type="ECO:0000256" key="1">
    <source>
        <dbReference type="SAM" id="MobiDB-lite"/>
    </source>
</evidence>
<dbReference type="AlphaFoldDB" id="A0A5N5ZZW2"/>
<evidence type="ECO:0000313" key="2">
    <source>
        <dbReference type="EMBL" id="KAB8161472.1"/>
    </source>
</evidence>
<dbReference type="EMBL" id="VDLY02000019">
    <property type="protein sequence ID" value="KAB8161472.1"/>
    <property type="molecule type" value="Genomic_DNA"/>
</dbReference>
<reference evidence="2" key="1">
    <citation type="submission" date="2019-10" db="EMBL/GenBank/DDBJ databases">
        <title>Nonomuraea sp. nov., isolated from Phyllanthus amarus.</title>
        <authorList>
            <person name="Klykleung N."/>
            <person name="Tanasupawat S."/>
        </authorList>
    </citation>
    <scope>NUCLEOTIDE SEQUENCE [LARGE SCALE GENOMIC DNA]</scope>
    <source>
        <strain evidence="2">3MP-10</strain>
    </source>
</reference>
<keyword evidence="3" id="KW-1185">Reference proteome</keyword>
<sequence>MGPRPPQPGGGPPWPGGGPVQPGGGPPQPWGGPPGGPEGWPPGWGGGPLSGPGDSGPGEVQPGLSLTVAPLSDVCRTCRASKSCVERVEGVERVERFSGVTPAAGCRSRRGPGAHRAMAVARCGRRSSWRGRAFSRRGSGGRLGQWLISESPPSAGRSRPRARCCCCWTRPDCPRRRWS</sequence>
<proteinExistence type="predicted"/>
<protein>
    <submittedName>
        <fullName evidence="2">Uncharacterized protein</fullName>
    </submittedName>
</protein>